<keyword evidence="1" id="KW-0472">Membrane</keyword>
<evidence type="ECO:0000313" key="2">
    <source>
        <dbReference type="EMBL" id="AMJ96779.1"/>
    </source>
</evidence>
<keyword evidence="1" id="KW-1133">Transmembrane helix</keyword>
<protein>
    <submittedName>
        <fullName evidence="2">Uncharacterized protein</fullName>
    </submittedName>
</protein>
<sequence>MASKNGIGSKFFIVTSVLTINSLGVLYFARDNFELPQFLNIAFEFVEAKLYDKSDHKSLLRRTPHSPTDVSQAQRGLEIETYSEVKSKLSNTGFDEHAAPHTHKCLDKIKPPERKIIYTWTDGKGVKHISDSPRKLNSNTSVQVAKIINPEAISLNFLSHNLPFDVQRAVRGRVQEALDAFAPVTPTESMVPVVANIRSFSDKGEYEKYSKRFNLSKSTSTGFYSSGRNESAILIRDNKETLRTITHEVMHTINRYWYGQVAKWLNEGMAEYSETPGSLTNSAWVNHFKSNQPLALTTLFEGTESGWRKDPHQFYASSWAFVAFLMSDNQDFMSRLLLLESENGCEEISMSDIQRLYGRNIGALNGDFRRWFRIKFQ</sequence>
<evidence type="ECO:0000313" key="3">
    <source>
        <dbReference type="Proteomes" id="UP000063991"/>
    </source>
</evidence>
<evidence type="ECO:0000256" key="1">
    <source>
        <dbReference type="SAM" id="Phobius"/>
    </source>
</evidence>
<dbReference type="OrthoDB" id="256673at2"/>
<reference evidence="2 3" key="1">
    <citation type="submission" date="2015-12" db="EMBL/GenBank/DDBJ databases">
        <authorList>
            <person name="Shamseldin A."/>
            <person name="Moawad H."/>
            <person name="Abd El-Rahim W.M."/>
            <person name="Sadowsky M.J."/>
        </authorList>
    </citation>
    <scope>NUCLEOTIDE SEQUENCE [LARGE SCALE GENOMIC DNA]</scope>
    <source>
        <strain evidence="2 3">D7</strain>
    </source>
</reference>
<dbReference type="EMBL" id="CP014323">
    <property type="protein sequence ID" value="AMJ96779.1"/>
    <property type="molecule type" value="Genomic_DNA"/>
</dbReference>
<dbReference type="AlphaFoldDB" id="A0A126PX67"/>
<dbReference type="Gene3D" id="1.10.390.20">
    <property type="match status" value="1"/>
</dbReference>
<dbReference type="RefSeq" id="WP_061093901.1">
    <property type="nucleotide sequence ID" value="NZ_CP014323.1"/>
</dbReference>
<accession>A0A126PX67</accession>
<feature type="transmembrane region" description="Helical" evidence="1">
    <location>
        <begin position="12"/>
        <end position="29"/>
    </location>
</feature>
<organism evidence="2 3">
    <name type="scientific">Alteromonas macleodii</name>
    <name type="common">Pseudoalteromonas macleodii</name>
    <dbReference type="NCBI Taxonomy" id="28108"/>
    <lineage>
        <taxon>Bacteria</taxon>
        <taxon>Pseudomonadati</taxon>
        <taxon>Pseudomonadota</taxon>
        <taxon>Gammaproteobacteria</taxon>
        <taxon>Alteromonadales</taxon>
        <taxon>Alteromonadaceae</taxon>
        <taxon>Alteromonas/Salinimonas group</taxon>
        <taxon>Alteromonas</taxon>
    </lineage>
</organism>
<name>A0A126PX67_ALTMA</name>
<proteinExistence type="predicted"/>
<keyword evidence="1" id="KW-0812">Transmembrane</keyword>
<gene>
    <name evidence="2" type="ORF">AVL55_00445</name>
</gene>
<dbReference type="Proteomes" id="UP000063991">
    <property type="component" value="Chromosome"/>
</dbReference>